<protein>
    <submittedName>
        <fullName evidence="1">Uncharacterized protein</fullName>
    </submittedName>
</protein>
<organism evidence="1 2">
    <name type="scientific">Ascobolus immersus RN42</name>
    <dbReference type="NCBI Taxonomy" id="1160509"/>
    <lineage>
        <taxon>Eukaryota</taxon>
        <taxon>Fungi</taxon>
        <taxon>Dikarya</taxon>
        <taxon>Ascomycota</taxon>
        <taxon>Pezizomycotina</taxon>
        <taxon>Pezizomycetes</taxon>
        <taxon>Pezizales</taxon>
        <taxon>Ascobolaceae</taxon>
        <taxon>Ascobolus</taxon>
    </lineage>
</organism>
<dbReference type="Proteomes" id="UP000275078">
    <property type="component" value="Unassembled WGS sequence"/>
</dbReference>
<name>A0A3N4HDQ1_ASCIM</name>
<proteinExistence type="predicted"/>
<evidence type="ECO:0000313" key="2">
    <source>
        <dbReference type="Proteomes" id="UP000275078"/>
    </source>
</evidence>
<dbReference type="EMBL" id="ML119863">
    <property type="protein sequence ID" value="RPA72393.1"/>
    <property type="molecule type" value="Genomic_DNA"/>
</dbReference>
<sequence>MHCGFLSVLSWSTVSFCPLLVELCSGVFLSFFCCHNQSASTWNLQFSHPLLLTASLWISFELGLCHDVQLYRVCSISFH</sequence>
<accession>A0A3N4HDQ1</accession>
<reference evidence="1 2" key="1">
    <citation type="journal article" date="2018" name="Nat. Ecol. Evol.">
        <title>Pezizomycetes genomes reveal the molecular basis of ectomycorrhizal truffle lifestyle.</title>
        <authorList>
            <person name="Murat C."/>
            <person name="Payen T."/>
            <person name="Noel B."/>
            <person name="Kuo A."/>
            <person name="Morin E."/>
            <person name="Chen J."/>
            <person name="Kohler A."/>
            <person name="Krizsan K."/>
            <person name="Balestrini R."/>
            <person name="Da Silva C."/>
            <person name="Montanini B."/>
            <person name="Hainaut M."/>
            <person name="Levati E."/>
            <person name="Barry K.W."/>
            <person name="Belfiori B."/>
            <person name="Cichocki N."/>
            <person name="Clum A."/>
            <person name="Dockter R.B."/>
            <person name="Fauchery L."/>
            <person name="Guy J."/>
            <person name="Iotti M."/>
            <person name="Le Tacon F."/>
            <person name="Lindquist E.A."/>
            <person name="Lipzen A."/>
            <person name="Malagnac F."/>
            <person name="Mello A."/>
            <person name="Molinier V."/>
            <person name="Miyauchi S."/>
            <person name="Poulain J."/>
            <person name="Riccioni C."/>
            <person name="Rubini A."/>
            <person name="Sitrit Y."/>
            <person name="Splivallo R."/>
            <person name="Traeger S."/>
            <person name="Wang M."/>
            <person name="Zifcakova L."/>
            <person name="Wipf D."/>
            <person name="Zambonelli A."/>
            <person name="Paolocci F."/>
            <person name="Nowrousian M."/>
            <person name="Ottonello S."/>
            <person name="Baldrian P."/>
            <person name="Spatafora J.W."/>
            <person name="Henrissat B."/>
            <person name="Nagy L.G."/>
            <person name="Aury J.M."/>
            <person name="Wincker P."/>
            <person name="Grigoriev I.V."/>
            <person name="Bonfante P."/>
            <person name="Martin F.M."/>
        </authorList>
    </citation>
    <scope>NUCLEOTIDE SEQUENCE [LARGE SCALE GENOMIC DNA]</scope>
    <source>
        <strain evidence="1 2">RN42</strain>
    </source>
</reference>
<evidence type="ECO:0000313" key="1">
    <source>
        <dbReference type="EMBL" id="RPA72393.1"/>
    </source>
</evidence>
<gene>
    <name evidence="1" type="ORF">BJ508DRAFT_74113</name>
</gene>
<keyword evidence="2" id="KW-1185">Reference proteome</keyword>
<dbReference type="AlphaFoldDB" id="A0A3N4HDQ1"/>